<gene>
    <name evidence="8" type="ORF">B7O98_08445</name>
</gene>
<dbReference type="AlphaFoldDB" id="A0A2R7Y2U3"/>
<evidence type="ECO:0000259" key="7">
    <source>
        <dbReference type="Pfam" id="PF13190"/>
    </source>
</evidence>
<keyword evidence="4 6" id="KW-1133">Transmembrane helix</keyword>
<dbReference type="Pfam" id="PF13190">
    <property type="entry name" value="PDGLE"/>
    <property type="match status" value="1"/>
</dbReference>
<evidence type="ECO:0000256" key="5">
    <source>
        <dbReference type="ARBA" id="ARBA00023136"/>
    </source>
</evidence>
<evidence type="ECO:0000313" key="8">
    <source>
        <dbReference type="EMBL" id="PUA31818.1"/>
    </source>
</evidence>
<evidence type="ECO:0000256" key="4">
    <source>
        <dbReference type="ARBA" id="ARBA00022989"/>
    </source>
</evidence>
<sequence>MIQRKQLLLLSVLIVVSPVFGVWLAEALNYAEPLDHVAEALNLTEWEGLSWTPLKEYSIPGLPDWLGYIISGFIGLAAIVALGYVLKLYVSK</sequence>
<dbReference type="InterPro" id="IPR025937">
    <property type="entry name" value="PDGLE_dom"/>
</dbReference>
<organism evidence="8 9">
    <name type="scientific">Zestosphaera tikiterensis</name>
    <dbReference type="NCBI Taxonomy" id="1973259"/>
    <lineage>
        <taxon>Archaea</taxon>
        <taxon>Thermoproteota</taxon>
        <taxon>Thermoprotei</taxon>
        <taxon>Desulfurococcales</taxon>
        <taxon>Desulfurococcaceae</taxon>
        <taxon>Zestosphaera</taxon>
    </lineage>
</organism>
<dbReference type="GO" id="GO:0005886">
    <property type="term" value="C:plasma membrane"/>
    <property type="evidence" value="ECO:0007669"/>
    <property type="project" value="UniProtKB-SubCell"/>
</dbReference>
<name>A0A2R7Y2U3_9CREN</name>
<keyword evidence="2" id="KW-1003">Cell membrane</keyword>
<evidence type="ECO:0000256" key="3">
    <source>
        <dbReference type="ARBA" id="ARBA00022692"/>
    </source>
</evidence>
<protein>
    <submittedName>
        <fullName evidence="8">Cobalamin biosynthesis protein</fullName>
    </submittedName>
</protein>
<dbReference type="EMBL" id="NBVN01000006">
    <property type="protein sequence ID" value="PUA31818.1"/>
    <property type="molecule type" value="Genomic_DNA"/>
</dbReference>
<evidence type="ECO:0000256" key="1">
    <source>
        <dbReference type="ARBA" id="ARBA00004236"/>
    </source>
</evidence>
<feature type="transmembrane region" description="Helical" evidence="6">
    <location>
        <begin position="65"/>
        <end position="86"/>
    </location>
</feature>
<keyword evidence="5 6" id="KW-0472">Membrane</keyword>
<proteinExistence type="predicted"/>
<evidence type="ECO:0000313" key="9">
    <source>
        <dbReference type="Proteomes" id="UP000244093"/>
    </source>
</evidence>
<accession>A0A2R7Y2U3</accession>
<comment type="subcellular location">
    <subcellularLocation>
        <location evidence="1">Cell membrane</location>
    </subcellularLocation>
</comment>
<evidence type="ECO:0000256" key="6">
    <source>
        <dbReference type="SAM" id="Phobius"/>
    </source>
</evidence>
<evidence type="ECO:0000256" key="2">
    <source>
        <dbReference type="ARBA" id="ARBA00022475"/>
    </source>
</evidence>
<keyword evidence="3 6" id="KW-0812">Transmembrane</keyword>
<reference evidence="8 9" key="1">
    <citation type="journal article" date="2018" name="Syst. Appl. Microbiol.">
        <title>A new symbiotic nanoarchaeote (Candidatus Nanoclepta minutus) and its host (Zestosphaera tikiterensis gen. nov., sp. nov.) from a New Zealand hot spring.</title>
        <authorList>
            <person name="St John E."/>
            <person name="Liu Y."/>
            <person name="Podar M."/>
            <person name="Stott M.B."/>
            <person name="Meneghin J."/>
            <person name="Chen Z."/>
            <person name="Lagutin K."/>
            <person name="Mitchell K."/>
            <person name="Reysenbach A.L."/>
        </authorList>
    </citation>
    <scope>NUCLEOTIDE SEQUENCE [LARGE SCALE GENOMIC DNA]</scope>
    <source>
        <strain evidence="8">NZ3</strain>
    </source>
</reference>
<dbReference type="Proteomes" id="UP000244093">
    <property type="component" value="Unassembled WGS sequence"/>
</dbReference>
<feature type="domain" description="PDGLE" evidence="7">
    <location>
        <begin position="49"/>
        <end position="89"/>
    </location>
</feature>
<comment type="caution">
    <text evidence="8">The sequence shown here is derived from an EMBL/GenBank/DDBJ whole genome shotgun (WGS) entry which is preliminary data.</text>
</comment>